<dbReference type="SUPFAM" id="SSF51905">
    <property type="entry name" value="FAD/NAD(P)-binding domain"/>
    <property type="match status" value="1"/>
</dbReference>
<evidence type="ECO:0000256" key="1">
    <source>
        <dbReference type="ARBA" id="ARBA00022630"/>
    </source>
</evidence>
<keyword evidence="4" id="KW-0521">NADP</keyword>
<dbReference type="GO" id="GO:0016491">
    <property type="term" value="F:oxidoreductase activity"/>
    <property type="evidence" value="ECO:0007669"/>
    <property type="project" value="InterPro"/>
</dbReference>
<protein>
    <submittedName>
        <fullName evidence="6">NAD(P)/FAD-dependent oxidoreductase</fullName>
    </submittedName>
</protein>
<dbReference type="InterPro" id="IPR052206">
    <property type="entry name" value="Retinol_saturase"/>
</dbReference>
<keyword evidence="5" id="KW-0520">NAD</keyword>
<dbReference type="PANTHER" id="PTHR46091">
    <property type="entry name" value="BLR7054 PROTEIN"/>
    <property type="match status" value="1"/>
</dbReference>
<name>A0AAE3M2C4_9BACT</name>
<dbReference type="InterPro" id="IPR036188">
    <property type="entry name" value="FAD/NAD-bd_sf"/>
</dbReference>
<dbReference type="Proteomes" id="UP001209229">
    <property type="component" value="Unassembled WGS sequence"/>
</dbReference>
<evidence type="ECO:0000256" key="2">
    <source>
        <dbReference type="ARBA" id="ARBA00022729"/>
    </source>
</evidence>
<dbReference type="EMBL" id="JAPDPJ010000004">
    <property type="protein sequence ID" value="MCW3785562.1"/>
    <property type="molecule type" value="Genomic_DNA"/>
</dbReference>
<dbReference type="AlphaFoldDB" id="A0AAE3M2C4"/>
<dbReference type="Gene3D" id="3.50.50.60">
    <property type="entry name" value="FAD/NAD(P)-binding domain"/>
    <property type="match status" value="2"/>
</dbReference>
<dbReference type="RefSeq" id="WP_301189134.1">
    <property type="nucleotide sequence ID" value="NZ_JAPDPJ010000004.1"/>
</dbReference>
<reference evidence="6" key="1">
    <citation type="submission" date="2022-10" db="EMBL/GenBank/DDBJ databases">
        <authorList>
            <person name="Yu W.X."/>
        </authorList>
    </citation>
    <scope>NUCLEOTIDE SEQUENCE</scope>
    <source>
        <strain evidence="6">AAT</strain>
    </source>
</reference>
<evidence type="ECO:0000313" key="6">
    <source>
        <dbReference type="EMBL" id="MCW3785562.1"/>
    </source>
</evidence>
<keyword evidence="1" id="KW-0285">Flavoprotein</keyword>
<evidence type="ECO:0000313" key="7">
    <source>
        <dbReference type="Proteomes" id="UP001209229"/>
    </source>
</evidence>
<evidence type="ECO:0000256" key="4">
    <source>
        <dbReference type="ARBA" id="ARBA00022857"/>
    </source>
</evidence>
<proteinExistence type="predicted"/>
<accession>A0AAE3M2C4</accession>
<dbReference type="Pfam" id="PF13450">
    <property type="entry name" value="NAD_binding_8"/>
    <property type="match status" value="1"/>
</dbReference>
<dbReference type="PANTHER" id="PTHR46091:SF3">
    <property type="entry name" value="AMINE OXIDASE DOMAIN-CONTAINING PROTEIN"/>
    <property type="match status" value="1"/>
</dbReference>
<evidence type="ECO:0000256" key="3">
    <source>
        <dbReference type="ARBA" id="ARBA00022827"/>
    </source>
</evidence>
<evidence type="ECO:0000256" key="5">
    <source>
        <dbReference type="ARBA" id="ARBA00023027"/>
    </source>
</evidence>
<keyword evidence="7" id="KW-1185">Reference proteome</keyword>
<sequence>MNSEHTFDIAIIGSGLGGLACGSILSQQGYKVCILEQHYQIGGCLQDFKRQGVVFDTGMHYIGSYENGQILNTLFRYFGIYDKIQASRLSENGFDVINIAGEEFALPQGVVNFKKKLVEHFPDESKAIDTYFNKLQDIYDSVDLINLRDIPTDDLPRKKGLDENVFEFVFSITANVDLQNILCGLNSLYAGKKESASLFIHSIITLFYLQSAYKLDGGGGQIARAFKSVIERNGGVIRTKAKAEVLKCEEGEVKSLILASGEEIKAKQYISNIDPLTTMEMLEGANIRKVFIKRLREQEQTTSCFSVYIKLKEKTFNYLNANYYYYDEKNVWALDSYSVENWPQGYMIYFSESDEFRGFAENITIISPMDFAEMKPWENTGIENRGASYLKMKEDKAELLIQMVEKTYPEIRSCIEEMFTSSPLTFRDYTGVRRGAMYGVLTDSRNPYDSQIMPKTRVKNLFLTGQNVNMHGVLGVSVAALLTCGEIMGMNKIMSDLRKHVVKN</sequence>
<organism evidence="6 7">
    <name type="scientific">Plebeiibacterium sediminum</name>
    <dbReference type="NCBI Taxonomy" id="2992112"/>
    <lineage>
        <taxon>Bacteria</taxon>
        <taxon>Pseudomonadati</taxon>
        <taxon>Bacteroidota</taxon>
        <taxon>Bacteroidia</taxon>
        <taxon>Marinilabiliales</taxon>
        <taxon>Marinilabiliaceae</taxon>
        <taxon>Plebeiibacterium</taxon>
    </lineage>
</organism>
<comment type="caution">
    <text evidence="6">The sequence shown here is derived from an EMBL/GenBank/DDBJ whole genome shotgun (WGS) entry which is preliminary data.</text>
</comment>
<keyword evidence="3" id="KW-0274">FAD</keyword>
<gene>
    <name evidence="6" type="ORF">OM075_03750</name>
</gene>
<keyword evidence="2" id="KW-0732">Signal</keyword>